<evidence type="ECO:0000256" key="4">
    <source>
        <dbReference type="ARBA" id="ARBA00022605"/>
    </source>
</evidence>
<dbReference type="PANTHER" id="PTHR31689">
    <property type="entry name" value="DIAMINOPIMELATE EPIMERASE, CHLOROPLASTIC"/>
    <property type="match status" value="1"/>
</dbReference>
<comment type="catalytic activity">
    <reaction evidence="7 8">
        <text>(2S,6S)-2,6-diaminopimelate = meso-2,6-diaminopimelate</text>
        <dbReference type="Rhea" id="RHEA:15393"/>
        <dbReference type="ChEBI" id="CHEBI:57609"/>
        <dbReference type="ChEBI" id="CHEBI:57791"/>
        <dbReference type="EC" id="5.1.1.7"/>
    </reaction>
</comment>
<keyword evidence="11" id="KW-1185">Reference proteome</keyword>
<comment type="function">
    <text evidence="8">Catalyzes the stereoinversion of LL-2,6-diaminopimelate (L,L-DAP) to meso-diaminopimelate (meso-DAP), a precursor of L-lysine and an essential component of the bacterial peptidoglycan.</text>
</comment>
<reference evidence="10" key="1">
    <citation type="journal article" date="2021" name="Microb. Physiol.">
        <title>Proteogenomic Insights into the Physiology of Marine, Sulfate-Reducing, Filamentous Desulfonema limicola and Desulfonema magnum.</title>
        <authorList>
            <person name="Schnaars V."/>
            <person name="Wohlbrand L."/>
            <person name="Scheve S."/>
            <person name="Hinrichs C."/>
            <person name="Reinhardt R."/>
            <person name="Rabus R."/>
        </authorList>
    </citation>
    <scope>NUCLEOTIDE SEQUENCE</scope>
    <source>
        <strain evidence="10">5ac10</strain>
    </source>
</reference>
<dbReference type="InterPro" id="IPR018510">
    <property type="entry name" value="DAP_epimerase_AS"/>
</dbReference>
<dbReference type="NCBIfam" id="TIGR00652">
    <property type="entry name" value="DapF"/>
    <property type="match status" value="1"/>
</dbReference>
<feature type="binding site" evidence="8">
    <location>
        <begin position="200"/>
        <end position="201"/>
    </location>
    <ligand>
        <name>substrate</name>
    </ligand>
</feature>
<feature type="binding site" evidence="8">
    <location>
        <position position="182"/>
    </location>
    <ligand>
        <name>substrate</name>
    </ligand>
</feature>
<dbReference type="SUPFAM" id="SSF54506">
    <property type="entry name" value="Diaminopimelate epimerase-like"/>
    <property type="match status" value="2"/>
</dbReference>
<dbReference type="GO" id="GO:0005829">
    <property type="term" value="C:cytosol"/>
    <property type="evidence" value="ECO:0007669"/>
    <property type="project" value="TreeGrafter"/>
</dbReference>
<dbReference type="Pfam" id="PF01678">
    <property type="entry name" value="DAP_epimerase"/>
    <property type="match status" value="2"/>
</dbReference>
<accession>A0A975BB83</accession>
<dbReference type="GO" id="GO:0008837">
    <property type="term" value="F:diaminopimelate epimerase activity"/>
    <property type="evidence" value="ECO:0007669"/>
    <property type="project" value="UniProtKB-UniRule"/>
</dbReference>
<evidence type="ECO:0000256" key="5">
    <source>
        <dbReference type="ARBA" id="ARBA00023154"/>
    </source>
</evidence>
<evidence type="ECO:0000256" key="6">
    <source>
        <dbReference type="ARBA" id="ARBA00023235"/>
    </source>
</evidence>
<feature type="binding site" evidence="8">
    <location>
        <begin position="211"/>
        <end position="212"/>
    </location>
    <ligand>
        <name>substrate</name>
    </ligand>
</feature>
<dbReference type="EC" id="5.1.1.7" evidence="3 8"/>
<comment type="pathway">
    <text evidence="1 8">Amino-acid biosynthesis; L-lysine biosynthesis via DAP pathway; DL-2,6-diaminopimelate from LL-2,6-diaminopimelate: step 1/1.</text>
</comment>
<feature type="site" description="Could be important to modulate the pK values of the two catalytic cysteine residues" evidence="8">
    <location>
        <position position="150"/>
    </location>
</feature>
<keyword evidence="6 8" id="KW-0413">Isomerase</keyword>
<comment type="subunit">
    <text evidence="8">Homodimer.</text>
</comment>
<dbReference type="HAMAP" id="MF_00197">
    <property type="entry name" value="DAP_epimerase"/>
    <property type="match status" value="1"/>
</dbReference>
<evidence type="ECO:0000256" key="2">
    <source>
        <dbReference type="ARBA" id="ARBA00010219"/>
    </source>
</evidence>
<sequence length="280" mass="31530">MEKFFFYKMSGCGNDFIIIDNRNSIVPENNLSEFARKLCFRRMSVGADGLVLIENTSRADFKWQFYNSDGSLAEMCGNAARCAARFAYINKIADSQMSFETQAGIIFAQIMEQENVKIKITDPKDIKDKDIIKVNNSPVEFISLNTGVPHVVIETSDIKAVDLIKMGKDIRFHEKFAPAGTNVNFISRKSDNIISIRTYERGVENETLACGTGCVASALAAAKEYNVPSPIQCLTKSGNYLTIYYSKSRSDNQDTFYNVFLQGDARIIYKGELNKDAWNW</sequence>
<organism evidence="10 11">
    <name type="scientific">Desulfonema limicola</name>
    <dbReference type="NCBI Taxonomy" id="45656"/>
    <lineage>
        <taxon>Bacteria</taxon>
        <taxon>Pseudomonadati</taxon>
        <taxon>Thermodesulfobacteriota</taxon>
        <taxon>Desulfobacteria</taxon>
        <taxon>Desulfobacterales</taxon>
        <taxon>Desulfococcaceae</taxon>
        <taxon>Desulfonema</taxon>
    </lineage>
</organism>
<dbReference type="GO" id="GO:0009089">
    <property type="term" value="P:lysine biosynthetic process via diaminopimelate"/>
    <property type="evidence" value="ECO:0007669"/>
    <property type="project" value="UniProtKB-UniRule"/>
</dbReference>
<dbReference type="Gene3D" id="3.10.310.10">
    <property type="entry name" value="Diaminopimelate Epimerase, Chain A, domain 1"/>
    <property type="match status" value="2"/>
</dbReference>
<feature type="binding site" evidence="8">
    <location>
        <begin position="77"/>
        <end position="78"/>
    </location>
    <ligand>
        <name>substrate</name>
    </ligand>
</feature>
<name>A0A975BB83_9BACT</name>
<evidence type="ECO:0000256" key="8">
    <source>
        <dbReference type="HAMAP-Rule" id="MF_00197"/>
    </source>
</evidence>
<evidence type="ECO:0000256" key="3">
    <source>
        <dbReference type="ARBA" id="ARBA00013080"/>
    </source>
</evidence>
<dbReference type="KEGG" id="dli:dnl_46260"/>
<feature type="active site" evidence="9">
    <location>
        <position position="76"/>
    </location>
</feature>
<dbReference type="InterPro" id="IPR001653">
    <property type="entry name" value="DAP_epimerase_DapF"/>
</dbReference>
<comment type="caution">
    <text evidence="8">Lacks conserved residue(s) required for the propagation of feature annotation.</text>
</comment>
<dbReference type="Proteomes" id="UP000663720">
    <property type="component" value="Chromosome"/>
</dbReference>
<feature type="binding site" evidence="8">
    <location>
        <position position="67"/>
    </location>
    <ligand>
        <name>substrate</name>
    </ligand>
</feature>
<dbReference type="EMBL" id="CP061799">
    <property type="protein sequence ID" value="QTA82253.1"/>
    <property type="molecule type" value="Genomic_DNA"/>
</dbReference>
<dbReference type="RefSeq" id="WP_207688200.1">
    <property type="nucleotide sequence ID" value="NZ_CP061799.1"/>
</dbReference>
<keyword evidence="4 8" id="KW-0028">Amino-acid biosynthesis</keyword>
<proteinExistence type="inferred from homology"/>
<protein>
    <recommendedName>
        <fullName evidence="3 8">Diaminopimelate epimerase</fullName>
        <shortName evidence="8">DAP epimerase</shortName>
        <ecNumber evidence="3 8">5.1.1.7</ecNumber>
    </recommendedName>
    <alternativeName>
        <fullName evidence="8">PLP-independent amino acid racemase</fullName>
    </alternativeName>
</protein>
<feature type="site" description="Could be important to modulate the pK values of the two catalytic cysteine residues" evidence="8">
    <location>
        <position position="200"/>
    </location>
</feature>
<dbReference type="PROSITE" id="PS01326">
    <property type="entry name" value="DAP_EPIMERASE"/>
    <property type="match status" value="1"/>
</dbReference>
<keyword evidence="8" id="KW-0963">Cytoplasm</keyword>
<evidence type="ECO:0000256" key="7">
    <source>
        <dbReference type="ARBA" id="ARBA00051712"/>
    </source>
</evidence>
<gene>
    <name evidence="8 10" type="primary">dapF</name>
    <name evidence="10" type="ORF">dnl_46260</name>
</gene>
<evidence type="ECO:0000313" key="10">
    <source>
        <dbReference type="EMBL" id="QTA82253.1"/>
    </source>
</evidence>
<comment type="subcellular location">
    <subcellularLocation>
        <location evidence="8">Cytoplasm</location>
    </subcellularLocation>
</comment>
<feature type="binding site" evidence="8">
    <location>
        <position position="14"/>
    </location>
    <ligand>
        <name>substrate</name>
    </ligand>
</feature>
<evidence type="ECO:0000256" key="9">
    <source>
        <dbReference type="PROSITE-ProRule" id="PRU10125"/>
    </source>
</evidence>
<dbReference type="AlphaFoldDB" id="A0A975BB83"/>
<feature type="active site" description="Proton acceptor" evidence="8">
    <location>
        <position position="210"/>
    </location>
</feature>
<dbReference type="PANTHER" id="PTHR31689:SF0">
    <property type="entry name" value="DIAMINOPIMELATE EPIMERASE"/>
    <property type="match status" value="1"/>
</dbReference>
<keyword evidence="5 8" id="KW-0457">Lysine biosynthesis</keyword>
<evidence type="ECO:0000256" key="1">
    <source>
        <dbReference type="ARBA" id="ARBA00005196"/>
    </source>
</evidence>
<feature type="active site" description="Proton donor" evidence="8">
    <location>
        <position position="76"/>
    </location>
</feature>
<evidence type="ECO:0000313" key="11">
    <source>
        <dbReference type="Proteomes" id="UP000663720"/>
    </source>
</evidence>
<comment type="similarity">
    <text evidence="2 8">Belongs to the diaminopimelate epimerase family.</text>
</comment>